<evidence type="ECO:0000313" key="4">
    <source>
        <dbReference type="EMBL" id="VVW41024.1"/>
    </source>
</evidence>
<feature type="domain" description="EF-hand" evidence="3">
    <location>
        <begin position="44"/>
        <end position="79"/>
    </location>
</feature>
<dbReference type="AlphaFoldDB" id="A0A5K1DSD5"/>
<dbReference type="InterPro" id="IPR018247">
    <property type="entry name" value="EF_Hand_1_Ca_BS"/>
</dbReference>
<dbReference type="InterPro" id="IPR050145">
    <property type="entry name" value="Centrin_CML-like"/>
</dbReference>
<proteinExistence type="predicted"/>
<dbReference type="Gene3D" id="1.10.238.10">
    <property type="entry name" value="EF-hand"/>
    <property type="match status" value="2"/>
</dbReference>
<dbReference type="EMBL" id="LR721783">
    <property type="protein sequence ID" value="VVW41024.1"/>
    <property type="molecule type" value="Genomic_DNA"/>
</dbReference>
<dbReference type="OrthoDB" id="26525at2759"/>
<keyword evidence="2" id="KW-0106">Calcium</keyword>
<gene>
    <name evidence="4" type="ORF">NYM_LOCUS19828</name>
</gene>
<evidence type="ECO:0000259" key="3">
    <source>
        <dbReference type="PROSITE" id="PS50222"/>
    </source>
</evidence>
<dbReference type="SUPFAM" id="SSF47473">
    <property type="entry name" value="EF-hand"/>
    <property type="match status" value="1"/>
</dbReference>
<dbReference type="GO" id="GO:0043226">
    <property type="term" value="C:organelle"/>
    <property type="evidence" value="ECO:0007669"/>
    <property type="project" value="UniProtKB-ARBA"/>
</dbReference>
<sequence length="162" mass="17190">MCPSERYPLSAAAGKPDLRDAFVVLDADGDGRIGPEDLRAAGFVDEEEIGTMISVADANKNGFVELEEFEKVLGPARAGKAAGRRVMDEAFRVMDRDGDGVVGFSDLREYMSWAGVPASDKEIRAMLRMGGGDGTKGVSCDDLVRILTVGLDRGPFGLGGAF</sequence>
<keyword evidence="1" id="KW-0677">Repeat</keyword>
<dbReference type="PROSITE" id="PS50222">
    <property type="entry name" value="EF_HAND_2"/>
    <property type="match status" value="2"/>
</dbReference>
<dbReference type="Pfam" id="PF00036">
    <property type="entry name" value="EF-hand_1"/>
    <property type="match status" value="1"/>
</dbReference>
<dbReference type="InterPro" id="IPR011992">
    <property type="entry name" value="EF-hand-dom_pair"/>
</dbReference>
<dbReference type="FunFam" id="1.10.238.10:FF:000178">
    <property type="entry name" value="Calmodulin-2 A"/>
    <property type="match status" value="1"/>
</dbReference>
<reference evidence="4" key="1">
    <citation type="submission" date="2019-09" db="EMBL/GenBank/DDBJ databases">
        <authorList>
            <person name="Zhang L."/>
        </authorList>
    </citation>
    <scope>NUCLEOTIDE SEQUENCE</scope>
</reference>
<dbReference type="InterPro" id="IPR002048">
    <property type="entry name" value="EF_hand_dom"/>
</dbReference>
<protein>
    <recommendedName>
        <fullName evidence="3">EF-hand domain-containing protein</fullName>
    </recommendedName>
</protein>
<dbReference type="CDD" id="cd00051">
    <property type="entry name" value="EFh"/>
    <property type="match status" value="2"/>
</dbReference>
<accession>A0A5K1DSD5</accession>
<feature type="domain" description="EF-hand" evidence="3">
    <location>
        <begin position="82"/>
        <end position="117"/>
    </location>
</feature>
<dbReference type="Pfam" id="PF13499">
    <property type="entry name" value="EF-hand_7"/>
    <property type="match status" value="1"/>
</dbReference>
<dbReference type="Gramene" id="NC5G0160710.1">
    <property type="protein sequence ID" value="NC5G0160710.1:cds"/>
    <property type="gene ID" value="NC5G0160710"/>
</dbReference>
<name>A0A5K1DSD5_9MAGN</name>
<evidence type="ECO:0000256" key="2">
    <source>
        <dbReference type="ARBA" id="ARBA00022837"/>
    </source>
</evidence>
<dbReference type="PANTHER" id="PTHR23050">
    <property type="entry name" value="CALCIUM BINDING PROTEIN"/>
    <property type="match status" value="1"/>
</dbReference>
<evidence type="ECO:0000256" key="1">
    <source>
        <dbReference type="ARBA" id="ARBA00022737"/>
    </source>
</evidence>
<dbReference type="GO" id="GO:0005509">
    <property type="term" value="F:calcium ion binding"/>
    <property type="evidence" value="ECO:0007669"/>
    <property type="project" value="InterPro"/>
</dbReference>
<organism evidence="4">
    <name type="scientific">Nymphaea colorata</name>
    <name type="common">pocket water lily</name>
    <dbReference type="NCBI Taxonomy" id="210225"/>
    <lineage>
        <taxon>Eukaryota</taxon>
        <taxon>Viridiplantae</taxon>
        <taxon>Streptophyta</taxon>
        <taxon>Embryophyta</taxon>
        <taxon>Tracheophyta</taxon>
        <taxon>Spermatophyta</taxon>
        <taxon>Magnoliopsida</taxon>
        <taxon>Nymphaeales</taxon>
        <taxon>Nymphaeaceae</taxon>
        <taxon>Nymphaea</taxon>
    </lineage>
</organism>
<dbReference type="SMART" id="SM00054">
    <property type="entry name" value="EFh"/>
    <property type="match status" value="3"/>
</dbReference>
<dbReference type="PROSITE" id="PS00018">
    <property type="entry name" value="EF_HAND_1"/>
    <property type="match status" value="2"/>
</dbReference>
<dbReference type="OMA" id="GFARLMM"/>